<reference evidence="3" key="1">
    <citation type="submission" date="2021-06" db="EMBL/GenBank/DDBJ databases">
        <authorList>
            <person name="Hodson N. C."/>
            <person name="Mongue J. A."/>
            <person name="Jaron S. K."/>
        </authorList>
    </citation>
    <scope>NUCLEOTIDE SEQUENCE</scope>
</reference>
<dbReference type="EMBL" id="CAJVCH010544146">
    <property type="protein sequence ID" value="CAG7827602.1"/>
    <property type="molecule type" value="Genomic_DNA"/>
</dbReference>
<keyword evidence="4" id="KW-1185">Reference proteome</keyword>
<dbReference type="AlphaFoldDB" id="A0A8J2L8L5"/>
<sequence length="200" mass="22899">MAASQDSSQTSGRSQRVDKRNQAKSANFDMDEFVTKTNEKLKALEDENISLKKQIQELKAQNISETNERRDKLKVTEKLQFNCELIIPKKNGNAPRGNAIVKCKFRNLSDSNMIRAKRKEVINTNMWINDDLTMYQMQVVKKLVEKKKELPAGGRNTVTIYANRYLIVKTSKGKEPFFESDGFGVIPLKTIPGWKPRTTN</sequence>
<keyword evidence="1" id="KW-0175">Coiled coil</keyword>
<evidence type="ECO:0000313" key="4">
    <source>
        <dbReference type="Proteomes" id="UP000708208"/>
    </source>
</evidence>
<accession>A0A8J2L8L5</accession>
<name>A0A8J2L8L5_9HEXA</name>
<dbReference type="Proteomes" id="UP000708208">
    <property type="component" value="Unassembled WGS sequence"/>
</dbReference>
<feature type="coiled-coil region" evidence="1">
    <location>
        <begin position="34"/>
        <end position="68"/>
    </location>
</feature>
<feature type="compositionally biased region" description="Polar residues" evidence="2">
    <location>
        <begin position="1"/>
        <end position="14"/>
    </location>
</feature>
<evidence type="ECO:0000313" key="3">
    <source>
        <dbReference type="EMBL" id="CAG7827602.1"/>
    </source>
</evidence>
<feature type="region of interest" description="Disordered" evidence="2">
    <location>
        <begin position="1"/>
        <end position="31"/>
    </location>
</feature>
<protein>
    <submittedName>
        <fullName evidence="3">Uncharacterized protein</fullName>
    </submittedName>
</protein>
<proteinExistence type="predicted"/>
<organism evidence="3 4">
    <name type="scientific">Allacma fusca</name>
    <dbReference type="NCBI Taxonomy" id="39272"/>
    <lineage>
        <taxon>Eukaryota</taxon>
        <taxon>Metazoa</taxon>
        <taxon>Ecdysozoa</taxon>
        <taxon>Arthropoda</taxon>
        <taxon>Hexapoda</taxon>
        <taxon>Collembola</taxon>
        <taxon>Symphypleona</taxon>
        <taxon>Sminthuridae</taxon>
        <taxon>Allacma</taxon>
    </lineage>
</organism>
<evidence type="ECO:0000256" key="1">
    <source>
        <dbReference type="SAM" id="Coils"/>
    </source>
</evidence>
<gene>
    <name evidence="3" type="ORF">AFUS01_LOCUS37579</name>
</gene>
<comment type="caution">
    <text evidence="3">The sequence shown here is derived from an EMBL/GenBank/DDBJ whole genome shotgun (WGS) entry which is preliminary data.</text>
</comment>
<dbReference type="OrthoDB" id="7480989at2759"/>
<evidence type="ECO:0000256" key="2">
    <source>
        <dbReference type="SAM" id="MobiDB-lite"/>
    </source>
</evidence>